<comment type="caution">
    <text evidence="1">The sequence shown here is derived from an EMBL/GenBank/DDBJ whole genome shotgun (WGS) entry which is preliminary data.</text>
</comment>
<keyword evidence="2" id="KW-1185">Reference proteome</keyword>
<organism evidence="1 2">
    <name type="scientific">Cymbomonas tetramitiformis</name>
    <dbReference type="NCBI Taxonomy" id="36881"/>
    <lineage>
        <taxon>Eukaryota</taxon>
        <taxon>Viridiplantae</taxon>
        <taxon>Chlorophyta</taxon>
        <taxon>Pyramimonadophyceae</taxon>
        <taxon>Pyramimonadales</taxon>
        <taxon>Pyramimonadaceae</taxon>
        <taxon>Cymbomonas</taxon>
    </lineage>
</organism>
<proteinExistence type="predicted"/>
<dbReference type="AlphaFoldDB" id="A0AAE0EMB9"/>
<name>A0AAE0EMB9_9CHLO</name>
<evidence type="ECO:0000313" key="1">
    <source>
        <dbReference type="EMBL" id="KAK3233646.1"/>
    </source>
</evidence>
<accession>A0AAE0EMB9</accession>
<sequence length="132" mass="14950">MGKLKEYFIEQGITVSDIPKAIIIHEVISVALAAFWWAACYQVQPIRAIARRVPRGRGAYEKALVIAKGKVDKMQWLKRLPGSDSPRLTTSFAESLILRGFLKPISFPGKLWASYKLTIMCKPRQKCIESTR</sequence>
<dbReference type="Proteomes" id="UP001190700">
    <property type="component" value="Unassembled WGS sequence"/>
</dbReference>
<reference evidence="1 2" key="1">
    <citation type="journal article" date="2015" name="Genome Biol. Evol.">
        <title>Comparative Genomics of a Bacterivorous Green Alga Reveals Evolutionary Causalities and Consequences of Phago-Mixotrophic Mode of Nutrition.</title>
        <authorList>
            <person name="Burns J.A."/>
            <person name="Paasch A."/>
            <person name="Narechania A."/>
            <person name="Kim E."/>
        </authorList>
    </citation>
    <scope>NUCLEOTIDE SEQUENCE [LARGE SCALE GENOMIC DNA]</scope>
    <source>
        <strain evidence="1 2">PLY_AMNH</strain>
    </source>
</reference>
<gene>
    <name evidence="1" type="ORF">CYMTET_56072</name>
</gene>
<evidence type="ECO:0000313" key="2">
    <source>
        <dbReference type="Proteomes" id="UP001190700"/>
    </source>
</evidence>
<protein>
    <submittedName>
        <fullName evidence="1">Uncharacterized protein</fullName>
    </submittedName>
</protein>
<dbReference type="EMBL" id="LGRX02035658">
    <property type="protein sequence ID" value="KAK3233646.1"/>
    <property type="molecule type" value="Genomic_DNA"/>
</dbReference>